<dbReference type="PRINTS" id="PR00111">
    <property type="entry name" value="ABHYDROLASE"/>
</dbReference>
<dbReference type="PANTHER" id="PTHR43798">
    <property type="entry name" value="MONOACYLGLYCEROL LIPASE"/>
    <property type="match status" value="1"/>
</dbReference>
<dbReference type="PANTHER" id="PTHR43798:SF31">
    <property type="entry name" value="AB HYDROLASE SUPERFAMILY PROTEIN YCLE"/>
    <property type="match status" value="1"/>
</dbReference>
<accession>A0A3R8RBC9</accession>
<proteinExistence type="predicted"/>
<keyword evidence="4" id="KW-1185">Reference proteome</keyword>
<dbReference type="EMBL" id="PDES01000009">
    <property type="protein sequence ID" value="RRQ84538.1"/>
    <property type="molecule type" value="Genomic_DNA"/>
</dbReference>
<dbReference type="RefSeq" id="WP_093676489.1">
    <property type="nucleotide sequence ID" value="NZ_JBEXUN010000099.1"/>
</dbReference>
<evidence type="ECO:0000313" key="3">
    <source>
        <dbReference type="EMBL" id="RRQ84538.1"/>
    </source>
</evidence>
<dbReference type="SUPFAM" id="SSF53474">
    <property type="entry name" value="alpha/beta-Hydrolases"/>
    <property type="match status" value="1"/>
</dbReference>
<reference evidence="3 4" key="1">
    <citation type="submission" date="2017-10" db="EMBL/GenBank/DDBJ databases">
        <title>Draft genome of actinobacteria isolated from guarana (Paullinia cupana (Mart.) Ducke.</title>
        <authorList>
            <person name="Siqueira K.A."/>
            <person name="Liotti R.G."/>
            <person name="Mendes T.A."/>
            <person name="Soares M.A."/>
        </authorList>
    </citation>
    <scope>NUCLEOTIDE SEQUENCE [LARGE SCALE GENOMIC DNA]</scope>
    <source>
        <strain evidence="3 4">199</strain>
    </source>
</reference>
<dbReference type="GO" id="GO:0016787">
    <property type="term" value="F:hydrolase activity"/>
    <property type="evidence" value="ECO:0007669"/>
    <property type="project" value="UniProtKB-KW"/>
</dbReference>
<dbReference type="Gene3D" id="3.40.50.1820">
    <property type="entry name" value="alpha/beta hydrolase"/>
    <property type="match status" value="1"/>
</dbReference>
<dbReference type="Proteomes" id="UP000276379">
    <property type="component" value="Unassembled WGS sequence"/>
</dbReference>
<gene>
    <name evidence="3" type="ORF">CQW44_20860</name>
</gene>
<dbReference type="Pfam" id="PF00561">
    <property type="entry name" value="Abhydrolase_1"/>
    <property type="match status" value="1"/>
</dbReference>
<dbReference type="InterPro" id="IPR050266">
    <property type="entry name" value="AB_hydrolase_sf"/>
</dbReference>
<dbReference type="PRINTS" id="PR00412">
    <property type="entry name" value="EPOXHYDRLASE"/>
</dbReference>
<dbReference type="AlphaFoldDB" id="A0A3R8RBC9"/>
<feature type="domain" description="AB hydrolase-1" evidence="2">
    <location>
        <begin position="26"/>
        <end position="262"/>
    </location>
</feature>
<dbReference type="InterPro" id="IPR000073">
    <property type="entry name" value="AB_hydrolase_1"/>
</dbReference>
<dbReference type="InterPro" id="IPR000639">
    <property type="entry name" value="Epox_hydrolase-like"/>
</dbReference>
<keyword evidence="1 3" id="KW-0378">Hydrolase</keyword>
<dbReference type="InterPro" id="IPR029058">
    <property type="entry name" value="AB_hydrolase_fold"/>
</dbReference>
<dbReference type="GO" id="GO:0016020">
    <property type="term" value="C:membrane"/>
    <property type="evidence" value="ECO:0007669"/>
    <property type="project" value="TreeGrafter"/>
</dbReference>
<comment type="caution">
    <text evidence="3">The sequence shown here is derived from an EMBL/GenBank/DDBJ whole genome shotgun (WGS) entry which is preliminary data.</text>
</comment>
<protein>
    <submittedName>
        <fullName evidence="3">Alpha/beta hydrolase</fullName>
    </submittedName>
</protein>
<name>A0A3R8RBC9_9ACTN</name>
<evidence type="ECO:0000256" key="1">
    <source>
        <dbReference type="ARBA" id="ARBA00022801"/>
    </source>
</evidence>
<evidence type="ECO:0000259" key="2">
    <source>
        <dbReference type="Pfam" id="PF00561"/>
    </source>
</evidence>
<sequence>MTNHETGFAPVNGTELYYERAGSGDAVVLLHTGNGNTTIWDGQFEDLAKDYTVVRYDCRGFGRSGYPDEPYQSADDLAALLDHLGIERAHVIGPSFGGRIAVEFAVLHPARVRSLLLAAPVSREHEWTDEVNTNRMAEEDLIWAGDDDKALDISLGSWVAGPKRTLADMDPTLIARLRITATAGYDRRRRTVAETGNEPDELELVPNAAERLGSLQVPTLVLIGGMDQPDAIEIGERLARDIPGARAEYIDDLGHMITMERPEEFLQKARAFLAEAARAETAR</sequence>
<evidence type="ECO:0000313" key="4">
    <source>
        <dbReference type="Proteomes" id="UP000276379"/>
    </source>
</evidence>
<organism evidence="3 4">
    <name type="scientific">Streptomyces griseofuscus</name>
    <dbReference type="NCBI Taxonomy" id="146922"/>
    <lineage>
        <taxon>Bacteria</taxon>
        <taxon>Bacillati</taxon>
        <taxon>Actinomycetota</taxon>
        <taxon>Actinomycetes</taxon>
        <taxon>Kitasatosporales</taxon>
        <taxon>Streptomycetaceae</taxon>
        <taxon>Streptomyces</taxon>
    </lineage>
</organism>